<dbReference type="InterPro" id="IPR015720">
    <property type="entry name" value="Emp24-like"/>
</dbReference>
<dbReference type="Pfam" id="PF01105">
    <property type="entry name" value="EMP24_GP25L"/>
    <property type="match status" value="1"/>
</dbReference>
<dbReference type="GO" id="GO:0016020">
    <property type="term" value="C:membrane"/>
    <property type="evidence" value="ECO:0007669"/>
    <property type="project" value="UniProtKB-SubCell"/>
</dbReference>
<keyword evidence="13" id="KW-1185">Reference proteome</keyword>
<evidence type="ECO:0000259" key="11">
    <source>
        <dbReference type="PROSITE" id="PS50866"/>
    </source>
</evidence>
<evidence type="ECO:0000256" key="2">
    <source>
        <dbReference type="ARBA" id="ARBA00007104"/>
    </source>
</evidence>
<protein>
    <recommendedName>
        <fullName evidence="11">GOLD domain-containing protein</fullName>
    </recommendedName>
</protein>
<evidence type="ECO:0000256" key="6">
    <source>
        <dbReference type="ARBA" id="ARBA00023136"/>
    </source>
</evidence>
<dbReference type="SUPFAM" id="SSF101576">
    <property type="entry name" value="Supernatant protein factor (SPF), C-terminal domain"/>
    <property type="match status" value="1"/>
</dbReference>
<comment type="subcellular location">
    <subcellularLocation>
        <location evidence="7">Endomembrane system</location>
        <topology evidence="7">Single-pass membrane protein</topology>
    </subcellularLocation>
    <subcellularLocation>
        <location evidence="1 8">Membrane</location>
        <topology evidence="1 8">Single-pass type I membrane protein</topology>
    </subcellularLocation>
</comment>
<dbReference type="EMBL" id="VSWD01000009">
    <property type="protein sequence ID" value="KAK3093738.1"/>
    <property type="molecule type" value="Genomic_DNA"/>
</dbReference>
<evidence type="ECO:0000256" key="7">
    <source>
        <dbReference type="ARBA" id="ARBA00037847"/>
    </source>
</evidence>
<dbReference type="AlphaFoldDB" id="A0AA88Y7L0"/>
<keyword evidence="4 10" id="KW-0732">Signal</keyword>
<feature type="signal peptide" evidence="10">
    <location>
        <begin position="1"/>
        <end position="25"/>
    </location>
</feature>
<comment type="caution">
    <text evidence="12">The sequence shown here is derived from an EMBL/GenBank/DDBJ whole genome shotgun (WGS) entry which is preliminary data.</text>
</comment>
<organism evidence="12 13">
    <name type="scientific">Pinctada imbricata</name>
    <name type="common">Atlantic pearl-oyster</name>
    <name type="synonym">Pinctada martensii</name>
    <dbReference type="NCBI Taxonomy" id="66713"/>
    <lineage>
        <taxon>Eukaryota</taxon>
        <taxon>Metazoa</taxon>
        <taxon>Spiralia</taxon>
        <taxon>Lophotrochozoa</taxon>
        <taxon>Mollusca</taxon>
        <taxon>Bivalvia</taxon>
        <taxon>Autobranchia</taxon>
        <taxon>Pteriomorphia</taxon>
        <taxon>Pterioida</taxon>
        <taxon>Pterioidea</taxon>
        <taxon>Pteriidae</taxon>
        <taxon>Pinctada</taxon>
    </lineage>
</organism>
<comment type="similarity">
    <text evidence="2 8">Belongs to the EMP24/GP25L family.</text>
</comment>
<evidence type="ECO:0000256" key="1">
    <source>
        <dbReference type="ARBA" id="ARBA00004479"/>
    </source>
</evidence>
<feature type="chain" id="PRO_5041690994" description="GOLD domain-containing protein" evidence="10">
    <location>
        <begin position="26"/>
        <end position="222"/>
    </location>
</feature>
<keyword evidence="6 9" id="KW-0472">Membrane</keyword>
<dbReference type="SMART" id="SM01190">
    <property type="entry name" value="EMP24_GP25L"/>
    <property type="match status" value="1"/>
</dbReference>
<dbReference type="GO" id="GO:0012505">
    <property type="term" value="C:endomembrane system"/>
    <property type="evidence" value="ECO:0007669"/>
    <property type="project" value="UniProtKB-SubCell"/>
</dbReference>
<dbReference type="Proteomes" id="UP001186944">
    <property type="component" value="Unassembled WGS sequence"/>
</dbReference>
<accession>A0AA88Y7L0</accession>
<dbReference type="PROSITE" id="PS50866">
    <property type="entry name" value="GOLD"/>
    <property type="match status" value="1"/>
</dbReference>
<evidence type="ECO:0000256" key="3">
    <source>
        <dbReference type="ARBA" id="ARBA00022692"/>
    </source>
</evidence>
<sequence>MLQTTWQKMWFVCVGLILVVRAVCAHAAGTSLIFELPDKEKTCFYHEFKGASVGKSFVFEYRVIRGGNNDIDAWVVSPNGKLLYKELRLSAGIFTFDSSRGDFRFCFGNEFSTFTHKVVSFDLRNEEVANLDVEAGVTVPTVKGASETSCDNIHTEMTTVVNYQREFRLKEALGRHLAERMNQNVSWWSIGQTVVILLTGLGQVFILKTFFTEKSSTVKVET</sequence>
<gene>
    <name evidence="12" type="ORF">FSP39_019503</name>
</gene>
<evidence type="ECO:0000256" key="5">
    <source>
        <dbReference type="ARBA" id="ARBA00022989"/>
    </source>
</evidence>
<dbReference type="InterPro" id="IPR036598">
    <property type="entry name" value="GOLD_dom_sf"/>
</dbReference>
<evidence type="ECO:0000256" key="10">
    <source>
        <dbReference type="SAM" id="SignalP"/>
    </source>
</evidence>
<feature type="transmembrane region" description="Helical" evidence="9">
    <location>
        <begin position="185"/>
        <end position="207"/>
    </location>
</feature>
<feature type="domain" description="GOLD" evidence="11">
    <location>
        <begin position="41"/>
        <end position="125"/>
    </location>
</feature>
<reference evidence="12" key="1">
    <citation type="submission" date="2019-08" db="EMBL/GenBank/DDBJ databases">
        <title>The improved chromosome-level genome for the pearl oyster Pinctada fucata martensii using PacBio sequencing and Hi-C.</title>
        <authorList>
            <person name="Zheng Z."/>
        </authorList>
    </citation>
    <scope>NUCLEOTIDE SEQUENCE</scope>
    <source>
        <strain evidence="12">ZZ-2019</strain>
        <tissue evidence="12">Adductor muscle</tissue>
    </source>
</reference>
<evidence type="ECO:0000256" key="4">
    <source>
        <dbReference type="ARBA" id="ARBA00022729"/>
    </source>
</evidence>
<dbReference type="InterPro" id="IPR009038">
    <property type="entry name" value="GOLD_dom"/>
</dbReference>
<keyword evidence="5 9" id="KW-1133">Transmembrane helix</keyword>
<evidence type="ECO:0000313" key="12">
    <source>
        <dbReference type="EMBL" id="KAK3093738.1"/>
    </source>
</evidence>
<proteinExistence type="inferred from homology"/>
<evidence type="ECO:0000256" key="8">
    <source>
        <dbReference type="RuleBase" id="RU003827"/>
    </source>
</evidence>
<dbReference type="PANTHER" id="PTHR22811">
    <property type="entry name" value="TRANSMEMBRANE EMP24 DOMAIN-CONTAINING PROTEIN"/>
    <property type="match status" value="1"/>
</dbReference>
<evidence type="ECO:0000313" key="13">
    <source>
        <dbReference type="Proteomes" id="UP001186944"/>
    </source>
</evidence>
<evidence type="ECO:0000256" key="9">
    <source>
        <dbReference type="SAM" id="Phobius"/>
    </source>
</evidence>
<name>A0AA88Y7L0_PINIB</name>
<keyword evidence="3 8" id="KW-0812">Transmembrane</keyword>